<dbReference type="EMBL" id="BAABDC010000006">
    <property type="protein sequence ID" value="GAA3715225.1"/>
    <property type="molecule type" value="Genomic_DNA"/>
</dbReference>
<name>A0ABP7E964_9MICO</name>
<keyword evidence="2" id="KW-0560">Oxidoreductase</keyword>
<accession>A0ABP7E964</accession>
<dbReference type="InterPro" id="IPR001128">
    <property type="entry name" value="Cyt_P450"/>
</dbReference>
<dbReference type="Gene3D" id="1.10.630.10">
    <property type="entry name" value="Cytochrome P450"/>
    <property type="match status" value="1"/>
</dbReference>
<dbReference type="PRINTS" id="PR00359">
    <property type="entry name" value="BP450"/>
</dbReference>
<dbReference type="InterPro" id="IPR017972">
    <property type="entry name" value="Cyt_P450_CS"/>
</dbReference>
<comment type="similarity">
    <text evidence="1 2">Belongs to the cytochrome P450 family.</text>
</comment>
<evidence type="ECO:0000256" key="2">
    <source>
        <dbReference type="RuleBase" id="RU000461"/>
    </source>
</evidence>
<evidence type="ECO:0000313" key="3">
    <source>
        <dbReference type="EMBL" id="GAA3715225.1"/>
    </source>
</evidence>
<organism evidence="3 4">
    <name type="scientific">Terrabacter ginsenosidimutans</name>
    <dbReference type="NCBI Taxonomy" id="490575"/>
    <lineage>
        <taxon>Bacteria</taxon>
        <taxon>Bacillati</taxon>
        <taxon>Actinomycetota</taxon>
        <taxon>Actinomycetes</taxon>
        <taxon>Micrococcales</taxon>
        <taxon>Intrasporangiaceae</taxon>
        <taxon>Terrabacter</taxon>
    </lineage>
</organism>
<keyword evidence="2" id="KW-0349">Heme</keyword>
<dbReference type="PANTHER" id="PTHR46696">
    <property type="entry name" value="P450, PUTATIVE (EUROFUNG)-RELATED"/>
    <property type="match status" value="1"/>
</dbReference>
<sequence length="435" mass="47802">MGPSLRPTPWSYAVWPLPGARPVGQSVGVTDLFDLRDPAFVTDPYASLAAAREQAPVLWHEDLGLWVTTTHAAANDVLRDRRLGRILRPRSTGDDAWTTFDWLHADSILDSEPPKHTRLRRLVAGAFARGHVARLRPRVEEIAAGLLDDVESTLDGDGRVDVITAYAEPLPVLVICELLGAPIADWKVLRDWSQAIVRMYEVDPDEHAQQDAQRACEEFAAYVERLAAERAESPGDDLLTSLVQERDGGDRLSPRELVATVVLLLNAGHEASVNGFGNGLASLLADRRQLDGVIAGLDDPAVVDRLVEEMLRHDSPLHLFERTATADVELHGVTVRRGQKVAALLGAANRDPAVFADPDRFVAERDPNPHLAFGAGIHFCLGAPLARMELQISTRALLERLGPVEVVAAVRRPTFVLRGYEHLTVARSDRRERST</sequence>
<proteinExistence type="inferred from homology"/>
<gene>
    <name evidence="3" type="ORF">GCM10022399_34810</name>
</gene>
<dbReference type="InterPro" id="IPR002397">
    <property type="entry name" value="Cyt_P450_B"/>
</dbReference>
<dbReference type="InterPro" id="IPR036396">
    <property type="entry name" value="Cyt_P450_sf"/>
</dbReference>
<reference evidence="4" key="1">
    <citation type="journal article" date="2019" name="Int. J. Syst. Evol. Microbiol.">
        <title>The Global Catalogue of Microorganisms (GCM) 10K type strain sequencing project: providing services to taxonomists for standard genome sequencing and annotation.</title>
        <authorList>
            <consortium name="The Broad Institute Genomics Platform"/>
            <consortium name="The Broad Institute Genome Sequencing Center for Infectious Disease"/>
            <person name="Wu L."/>
            <person name="Ma J."/>
        </authorList>
    </citation>
    <scope>NUCLEOTIDE SEQUENCE [LARGE SCALE GENOMIC DNA]</scope>
    <source>
        <strain evidence="4">JCM 17125</strain>
    </source>
</reference>
<evidence type="ECO:0000313" key="4">
    <source>
        <dbReference type="Proteomes" id="UP001501468"/>
    </source>
</evidence>
<dbReference type="Pfam" id="PF00067">
    <property type="entry name" value="p450"/>
    <property type="match status" value="1"/>
</dbReference>
<dbReference type="SUPFAM" id="SSF48264">
    <property type="entry name" value="Cytochrome P450"/>
    <property type="match status" value="1"/>
</dbReference>
<keyword evidence="4" id="KW-1185">Reference proteome</keyword>
<keyword evidence="2" id="KW-0408">Iron</keyword>
<dbReference type="Proteomes" id="UP001501468">
    <property type="component" value="Unassembled WGS sequence"/>
</dbReference>
<protein>
    <submittedName>
        <fullName evidence="3">Cytochrome P450</fullName>
    </submittedName>
</protein>
<keyword evidence="2" id="KW-0503">Monooxygenase</keyword>
<dbReference type="PANTHER" id="PTHR46696:SF1">
    <property type="entry name" value="CYTOCHROME P450 YJIB-RELATED"/>
    <property type="match status" value="1"/>
</dbReference>
<evidence type="ECO:0000256" key="1">
    <source>
        <dbReference type="ARBA" id="ARBA00010617"/>
    </source>
</evidence>
<dbReference type="PROSITE" id="PS00086">
    <property type="entry name" value="CYTOCHROME_P450"/>
    <property type="match status" value="1"/>
</dbReference>
<comment type="caution">
    <text evidence="3">The sequence shown here is derived from an EMBL/GenBank/DDBJ whole genome shotgun (WGS) entry which is preliminary data.</text>
</comment>
<dbReference type="CDD" id="cd20625">
    <property type="entry name" value="CYP164-like"/>
    <property type="match status" value="1"/>
</dbReference>
<keyword evidence="2" id="KW-0479">Metal-binding</keyword>